<name>A0A0J9XCM4_GEOCN</name>
<dbReference type="GO" id="GO:0005634">
    <property type="term" value="C:nucleus"/>
    <property type="evidence" value="ECO:0007669"/>
    <property type="project" value="UniProtKB-SubCell"/>
</dbReference>
<dbReference type="OrthoDB" id="10264870at2759"/>
<accession>A0A0J9XCM4</accession>
<dbReference type="PANTHER" id="PTHR21277:SF5">
    <property type="entry name" value="TRANSCRIPTIONAL ADAPTER 1"/>
    <property type="match status" value="1"/>
</dbReference>
<organism evidence="6 7">
    <name type="scientific">Geotrichum candidum</name>
    <name type="common">Oospora lactis</name>
    <name type="synonym">Dipodascus geotrichum</name>
    <dbReference type="NCBI Taxonomy" id="1173061"/>
    <lineage>
        <taxon>Eukaryota</taxon>
        <taxon>Fungi</taxon>
        <taxon>Dikarya</taxon>
        <taxon>Ascomycota</taxon>
        <taxon>Saccharomycotina</taxon>
        <taxon>Dipodascomycetes</taxon>
        <taxon>Dipodascales</taxon>
        <taxon>Dipodascaceae</taxon>
        <taxon>Geotrichum</taxon>
    </lineage>
</organism>
<dbReference type="GO" id="GO:0000124">
    <property type="term" value="C:SAGA complex"/>
    <property type="evidence" value="ECO:0007669"/>
    <property type="project" value="UniProtKB-ARBA"/>
</dbReference>
<feature type="compositionally biased region" description="Basic and acidic residues" evidence="5">
    <location>
        <begin position="210"/>
        <end position="225"/>
    </location>
</feature>
<keyword evidence="7" id="KW-1185">Reference proteome</keyword>
<evidence type="ECO:0000256" key="4">
    <source>
        <dbReference type="ARBA" id="ARBA00023242"/>
    </source>
</evidence>
<gene>
    <name evidence="6" type="ORF">BN980_GECA09s04091g</name>
</gene>
<comment type="caution">
    <text evidence="6">The sequence shown here is derived from an EMBL/GenBank/DDBJ whole genome shotgun (WGS) entry which is preliminary data.</text>
</comment>
<feature type="compositionally biased region" description="Polar residues" evidence="5">
    <location>
        <begin position="22"/>
        <end position="38"/>
    </location>
</feature>
<dbReference type="GO" id="GO:0006357">
    <property type="term" value="P:regulation of transcription by RNA polymerase II"/>
    <property type="evidence" value="ECO:0007669"/>
    <property type="project" value="TreeGrafter"/>
</dbReference>
<feature type="region of interest" description="Disordered" evidence="5">
    <location>
        <begin position="1"/>
        <end position="42"/>
    </location>
</feature>
<sequence length="388" mass="42634">MALVQASPAPSTKPGTPVPPINGSSQAVANGGLSPSSSEPRRIEVDSLMTEFRNVMGANWDRYRDVITHFLTGKLTRLELEEELQHILDKKTLRLHNKFLLANLTNALQESPANGGSLKGWTRGSGSNKGFGHQADSEVAKLKSDIMGLSVRERKRIKAIAKDTTKPSNPSTIVSTRQAMLPRIPLLNDHNTANGTTANSTATASNANTKDSRDKSVAMADDSKSKSSSSNPQVWTQDITHSYDAPLLTDTYELPDASALGVRMLGVSLEHGLLQGVDTESTEIMLAGLEHYLKDLIQQAFERVKRRGQGQDEVITAEDLSSILESSATCFVELNGPFYRLNDVMLRNDDDDLDFNPTFDEEMPDYDHKDNDKQLNGLLNELLHETFV</sequence>
<dbReference type="Pfam" id="PF12767">
    <property type="entry name" value="SAGA-Tad1"/>
    <property type="match status" value="1"/>
</dbReference>
<dbReference type="PANTHER" id="PTHR21277">
    <property type="entry name" value="TRANSCRIPTIONAL ADAPTER 1"/>
    <property type="match status" value="1"/>
</dbReference>
<dbReference type="CDD" id="cd22933">
    <property type="entry name" value="HFD_HFI1"/>
    <property type="match status" value="1"/>
</dbReference>
<keyword evidence="4" id="KW-0539">Nucleus</keyword>
<dbReference type="AlphaFoldDB" id="A0A0J9XCM4"/>
<proteinExistence type="predicted"/>
<dbReference type="GO" id="GO:0003713">
    <property type="term" value="F:transcription coactivator activity"/>
    <property type="evidence" value="ECO:0007669"/>
    <property type="project" value="TreeGrafter"/>
</dbReference>
<comment type="subcellular location">
    <subcellularLocation>
        <location evidence="1">Nucleus</location>
    </subcellularLocation>
</comment>
<evidence type="ECO:0000256" key="5">
    <source>
        <dbReference type="SAM" id="MobiDB-lite"/>
    </source>
</evidence>
<keyword evidence="2" id="KW-0805">Transcription regulation</keyword>
<dbReference type="InterPro" id="IPR024738">
    <property type="entry name" value="Hfi1/Tada1"/>
</dbReference>
<evidence type="ECO:0000256" key="1">
    <source>
        <dbReference type="ARBA" id="ARBA00004123"/>
    </source>
</evidence>
<evidence type="ECO:0000256" key="3">
    <source>
        <dbReference type="ARBA" id="ARBA00023163"/>
    </source>
</evidence>
<feature type="compositionally biased region" description="Low complexity" evidence="5">
    <location>
        <begin position="191"/>
        <end position="209"/>
    </location>
</feature>
<evidence type="ECO:0000256" key="2">
    <source>
        <dbReference type="ARBA" id="ARBA00023015"/>
    </source>
</evidence>
<protein>
    <submittedName>
        <fullName evidence="6">Similar to Saccharomyces cerevisiae YPL254W HFI Adaptor protein required for structural integrity of the SAGA complex</fullName>
    </submittedName>
</protein>
<dbReference type="Proteomes" id="UP000242525">
    <property type="component" value="Unassembled WGS sequence"/>
</dbReference>
<evidence type="ECO:0000313" key="7">
    <source>
        <dbReference type="Proteomes" id="UP000242525"/>
    </source>
</evidence>
<evidence type="ECO:0000313" key="6">
    <source>
        <dbReference type="EMBL" id="CDO55094.1"/>
    </source>
</evidence>
<feature type="region of interest" description="Disordered" evidence="5">
    <location>
        <begin position="187"/>
        <end position="235"/>
    </location>
</feature>
<dbReference type="STRING" id="1173061.A0A0J9XCM4"/>
<keyword evidence="3" id="KW-0804">Transcription</keyword>
<dbReference type="EMBL" id="CCBN010000009">
    <property type="protein sequence ID" value="CDO55094.1"/>
    <property type="molecule type" value="Genomic_DNA"/>
</dbReference>
<reference evidence="6" key="1">
    <citation type="submission" date="2014-03" db="EMBL/GenBank/DDBJ databases">
        <authorList>
            <person name="Casaregola S."/>
        </authorList>
    </citation>
    <scope>NUCLEOTIDE SEQUENCE [LARGE SCALE GENOMIC DNA]</scope>
    <source>
        <strain evidence="6">CLIB 918</strain>
    </source>
</reference>